<dbReference type="PANTHER" id="PTHR11360">
    <property type="entry name" value="MONOCARBOXYLATE TRANSPORTER"/>
    <property type="match status" value="1"/>
</dbReference>
<feature type="transmembrane region" description="Helical" evidence="4">
    <location>
        <begin position="55"/>
        <end position="84"/>
    </location>
</feature>
<comment type="subcellular location">
    <subcellularLocation>
        <location evidence="1">Membrane</location>
        <topology evidence="1">Multi-pass membrane protein</topology>
    </subcellularLocation>
</comment>
<dbReference type="EMBL" id="LSSM01001563">
    <property type="protein sequence ID" value="OMJ25880.1"/>
    <property type="molecule type" value="Genomic_DNA"/>
</dbReference>
<feature type="transmembrane region" description="Helical" evidence="4">
    <location>
        <begin position="256"/>
        <end position="279"/>
    </location>
</feature>
<feature type="transmembrane region" description="Helical" evidence="4">
    <location>
        <begin position="157"/>
        <end position="177"/>
    </location>
</feature>
<gene>
    <name evidence="6" type="ORF">AYI69_g4143</name>
</gene>
<evidence type="ECO:0000313" key="7">
    <source>
        <dbReference type="Proteomes" id="UP000187429"/>
    </source>
</evidence>
<dbReference type="OrthoDB" id="6499973at2759"/>
<comment type="caution">
    <text evidence="6">The sequence shown here is derived from an EMBL/GenBank/DDBJ whole genome shotgun (WGS) entry which is preliminary data.</text>
</comment>
<dbReference type="InterPro" id="IPR020846">
    <property type="entry name" value="MFS_dom"/>
</dbReference>
<evidence type="ECO:0000259" key="5">
    <source>
        <dbReference type="PROSITE" id="PS50850"/>
    </source>
</evidence>
<organism evidence="6 7">
    <name type="scientific">Smittium culicis</name>
    <dbReference type="NCBI Taxonomy" id="133412"/>
    <lineage>
        <taxon>Eukaryota</taxon>
        <taxon>Fungi</taxon>
        <taxon>Fungi incertae sedis</taxon>
        <taxon>Zoopagomycota</taxon>
        <taxon>Kickxellomycotina</taxon>
        <taxon>Harpellomycetes</taxon>
        <taxon>Harpellales</taxon>
        <taxon>Legeriomycetaceae</taxon>
        <taxon>Smittium</taxon>
    </lineage>
</organism>
<dbReference type="PROSITE" id="PS50850">
    <property type="entry name" value="MFS"/>
    <property type="match status" value="1"/>
</dbReference>
<evidence type="ECO:0000313" key="6">
    <source>
        <dbReference type="EMBL" id="OMJ25880.1"/>
    </source>
</evidence>
<feature type="transmembrane region" description="Helical" evidence="4">
    <location>
        <begin position="184"/>
        <end position="203"/>
    </location>
</feature>
<sequence length="447" mass="48963">MSVTAVQSTADVAKNIGQMEKYRDSINSNAISDNTDTTPQEKPAQQPILPPDTGYAWVILAAGTLNFMISFGSFNAFGVFSTYYLLTIFKDFDADVVAWISNVTITMTLVGGLATSFIISKVGIRNTCYIGTVVGTIGLILSSFSTKIWQLVITQGIIYGFGSSLLVNISLLMQALWFEKKMGLAIGIISSGGGFGSLIMVPLITTTVSKLGISWSFRILAIVYFVSTGIGGFLLKTRFEFKPNKKVIDFKMLKDPFLSLLNAAGFFLQVGYTVPLLYFPASLKALGYSQSFSTNFIMVYSVASIIGRLGSGQLADHIQPLYILIFCHFVTGVSMLSLWYFGKSIVAYTIFYIIYGLCGVNFFSVSPSMVSARYPIRRVSQANALSFLVLGISVFISIPLVGLAFQKLGQRIHFEQIIIIGGSCFLISTIFLIILRLNIHKFPIPTE</sequence>
<name>A0A1R1YG57_9FUNG</name>
<keyword evidence="7" id="KW-1185">Reference proteome</keyword>
<evidence type="ECO:0000256" key="1">
    <source>
        <dbReference type="ARBA" id="ARBA00004141"/>
    </source>
</evidence>
<evidence type="ECO:0000256" key="2">
    <source>
        <dbReference type="ARBA" id="ARBA00006727"/>
    </source>
</evidence>
<keyword evidence="4" id="KW-0812">Transmembrane</keyword>
<feature type="transmembrane region" description="Helical" evidence="4">
    <location>
        <begin position="321"/>
        <end position="339"/>
    </location>
</feature>
<evidence type="ECO:0000256" key="4">
    <source>
        <dbReference type="SAM" id="Phobius"/>
    </source>
</evidence>
<feature type="transmembrane region" description="Helical" evidence="4">
    <location>
        <begin position="345"/>
        <end position="363"/>
    </location>
</feature>
<feature type="domain" description="Major facilitator superfamily (MFS) profile" evidence="5">
    <location>
        <begin position="58"/>
        <end position="440"/>
    </location>
</feature>
<feature type="transmembrane region" description="Helical" evidence="4">
    <location>
        <begin position="96"/>
        <end position="119"/>
    </location>
</feature>
<dbReference type="InterPro" id="IPR011701">
    <property type="entry name" value="MFS"/>
</dbReference>
<dbReference type="Pfam" id="PF07690">
    <property type="entry name" value="MFS_1"/>
    <property type="match status" value="1"/>
</dbReference>
<comment type="similarity">
    <text evidence="2">Belongs to the major facilitator superfamily. Monocarboxylate porter (TC 2.A.1.13) family.</text>
</comment>
<dbReference type="SUPFAM" id="SSF103473">
    <property type="entry name" value="MFS general substrate transporter"/>
    <property type="match status" value="1"/>
</dbReference>
<feature type="transmembrane region" description="Helical" evidence="4">
    <location>
        <begin position="417"/>
        <end position="435"/>
    </location>
</feature>
<feature type="transmembrane region" description="Helical" evidence="4">
    <location>
        <begin position="126"/>
        <end position="145"/>
    </location>
</feature>
<dbReference type="GO" id="GO:0016020">
    <property type="term" value="C:membrane"/>
    <property type="evidence" value="ECO:0007669"/>
    <property type="project" value="UniProtKB-SubCell"/>
</dbReference>
<protein>
    <submittedName>
        <fullName evidence="6">Monocarboxylate transporter 10</fullName>
    </submittedName>
</protein>
<dbReference type="Proteomes" id="UP000187429">
    <property type="component" value="Unassembled WGS sequence"/>
</dbReference>
<feature type="transmembrane region" description="Helical" evidence="4">
    <location>
        <begin position="215"/>
        <end position="235"/>
    </location>
</feature>
<feature type="transmembrane region" description="Helical" evidence="4">
    <location>
        <begin position="384"/>
        <end position="405"/>
    </location>
</feature>
<feature type="region of interest" description="Disordered" evidence="3">
    <location>
        <begin position="28"/>
        <end position="48"/>
    </location>
</feature>
<feature type="compositionally biased region" description="Polar residues" evidence="3">
    <location>
        <begin position="28"/>
        <end position="40"/>
    </location>
</feature>
<dbReference type="PANTHER" id="PTHR11360:SF284">
    <property type="entry name" value="EG:103B4.3 PROTEIN-RELATED"/>
    <property type="match status" value="1"/>
</dbReference>
<proteinExistence type="inferred from homology"/>
<dbReference type="Gene3D" id="1.20.1250.20">
    <property type="entry name" value="MFS general substrate transporter like domains"/>
    <property type="match status" value="1"/>
</dbReference>
<accession>A0A1R1YG57</accession>
<evidence type="ECO:0000256" key="3">
    <source>
        <dbReference type="SAM" id="MobiDB-lite"/>
    </source>
</evidence>
<reference evidence="7" key="1">
    <citation type="submission" date="2017-01" db="EMBL/GenBank/DDBJ databases">
        <authorList>
            <person name="Wang Y."/>
            <person name="White M."/>
            <person name="Kvist S."/>
            <person name="Moncalvo J.-M."/>
        </authorList>
    </citation>
    <scope>NUCLEOTIDE SEQUENCE [LARGE SCALE GENOMIC DNA]</scope>
    <source>
        <strain evidence="7">ID-206-W2</strain>
    </source>
</reference>
<dbReference type="AlphaFoldDB" id="A0A1R1YG57"/>
<feature type="transmembrane region" description="Helical" evidence="4">
    <location>
        <begin position="291"/>
        <end position="309"/>
    </location>
</feature>
<keyword evidence="4" id="KW-1133">Transmembrane helix</keyword>
<keyword evidence="4" id="KW-0472">Membrane</keyword>
<dbReference type="InterPro" id="IPR050327">
    <property type="entry name" value="Proton-linked_MCT"/>
</dbReference>
<dbReference type="GO" id="GO:0022857">
    <property type="term" value="F:transmembrane transporter activity"/>
    <property type="evidence" value="ECO:0007669"/>
    <property type="project" value="InterPro"/>
</dbReference>
<dbReference type="InterPro" id="IPR036259">
    <property type="entry name" value="MFS_trans_sf"/>
</dbReference>